<gene>
    <name evidence="2" type="ORF">KFE25_009411</name>
</gene>
<evidence type="ECO:0000313" key="3">
    <source>
        <dbReference type="Proteomes" id="UP000751190"/>
    </source>
</evidence>
<dbReference type="AlphaFoldDB" id="A0A8J6CI53"/>
<feature type="region of interest" description="Disordered" evidence="1">
    <location>
        <begin position="90"/>
        <end position="142"/>
    </location>
</feature>
<feature type="compositionally biased region" description="Low complexity" evidence="1">
    <location>
        <begin position="117"/>
        <end position="128"/>
    </location>
</feature>
<proteinExistence type="predicted"/>
<feature type="compositionally biased region" description="Basic and acidic residues" evidence="1">
    <location>
        <begin position="99"/>
        <end position="116"/>
    </location>
</feature>
<reference evidence="2" key="1">
    <citation type="submission" date="2021-05" db="EMBL/GenBank/DDBJ databases">
        <title>The genome of the haptophyte Pavlova lutheri (Diacronema luteri, Pavlovales) - a model for lipid biosynthesis in eukaryotic algae.</title>
        <authorList>
            <person name="Hulatt C.J."/>
            <person name="Posewitz M.C."/>
        </authorList>
    </citation>
    <scope>NUCLEOTIDE SEQUENCE</scope>
    <source>
        <strain evidence="2">NIVA-4/92</strain>
    </source>
</reference>
<name>A0A8J6CI53_DIALT</name>
<evidence type="ECO:0000313" key="2">
    <source>
        <dbReference type="EMBL" id="KAG8470990.1"/>
    </source>
</evidence>
<accession>A0A8J6CI53</accession>
<keyword evidence="3" id="KW-1185">Reference proteome</keyword>
<dbReference type="OrthoDB" id="10594794at2759"/>
<comment type="caution">
    <text evidence="2">The sequence shown here is derived from an EMBL/GenBank/DDBJ whole genome shotgun (WGS) entry which is preliminary data.</text>
</comment>
<sequence length="158" mass="17064">MESLDDSHDDLHSQRAEDEAVRFRTEAALKVLAADLEEVRAVRVAEDLSEWRADAKSKLDALTAKLKDELERFVPDAECADAFGVAAAADSDMPADQARVQHESDASGDSRTRSQDVARSAADAPAAHDAQDKSRGGVMAELARREAARTELLASLMS</sequence>
<dbReference type="Proteomes" id="UP000751190">
    <property type="component" value="Unassembled WGS sequence"/>
</dbReference>
<dbReference type="EMBL" id="JAGTXO010000001">
    <property type="protein sequence ID" value="KAG8470990.1"/>
    <property type="molecule type" value="Genomic_DNA"/>
</dbReference>
<evidence type="ECO:0000256" key="1">
    <source>
        <dbReference type="SAM" id="MobiDB-lite"/>
    </source>
</evidence>
<organism evidence="2 3">
    <name type="scientific">Diacronema lutheri</name>
    <name type="common">Unicellular marine alga</name>
    <name type="synonym">Monochrysis lutheri</name>
    <dbReference type="NCBI Taxonomy" id="2081491"/>
    <lineage>
        <taxon>Eukaryota</taxon>
        <taxon>Haptista</taxon>
        <taxon>Haptophyta</taxon>
        <taxon>Pavlovophyceae</taxon>
        <taxon>Pavlovales</taxon>
        <taxon>Pavlovaceae</taxon>
        <taxon>Diacronema</taxon>
    </lineage>
</organism>
<protein>
    <submittedName>
        <fullName evidence="2">Uncharacterized protein</fullName>
    </submittedName>
</protein>
<feature type="region of interest" description="Disordered" evidence="1">
    <location>
        <begin position="1"/>
        <end position="20"/>
    </location>
</feature>